<dbReference type="Pfam" id="PF01636">
    <property type="entry name" value="APH"/>
    <property type="match status" value="1"/>
</dbReference>
<dbReference type="EMBL" id="CAJNOU010000843">
    <property type="protein sequence ID" value="CAF1100303.1"/>
    <property type="molecule type" value="Genomic_DNA"/>
</dbReference>
<dbReference type="Proteomes" id="UP000663889">
    <property type="component" value="Unassembled WGS sequence"/>
</dbReference>
<name>A0A814P5T9_9BILA</name>
<sequence length="312" mass="36720">MDEKTAIIKQIFSNYNNSLQIQSISRPLNGFSNSVYFITFLNNSNMELVLKFTEPGDINEVLFYQALNHYPIDEFPIPQILKYDSIIHNYYISSKLPGFPLSQVLDSMTHGQRLEIYQALGIFVGQLHSKHIYEKCGYLQAQQYSSWKHMFSDIIQRQITSFKETIFEELSNRIHKYLIDNLHLIDYDILPRLLHMDLHCGNILVSNTKITGIVDAQDAIIGHNEYELMRIEKAHFEENNNNDYREEFMSSYTYYVKLDDGYEERRRMYSLSRELVGMECLLDYGDKYAQDGSVEQEKENIEDKIKHIINVD</sequence>
<dbReference type="SUPFAM" id="SSF56112">
    <property type="entry name" value="Protein kinase-like (PK-like)"/>
    <property type="match status" value="1"/>
</dbReference>
<protein>
    <recommendedName>
        <fullName evidence="1">Aminoglycoside phosphotransferase domain-containing protein</fullName>
    </recommendedName>
</protein>
<evidence type="ECO:0000259" key="1">
    <source>
        <dbReference type="Pfam" id="PF01636"/>
    </source>
</evidence>
<reference evidence="2" key="1">
    <citation type="submission" date="2021-02" db="EMBL/GenBank/DDBJ databases">
        <authorList>
            <person name="Nowell W R."/>
        </authorList>
    </citation>
    <scope>NUCLEOTIDE SEQUENCE</scope>
</reference>
<proteinExistence type="predicted"/>
<dbReference type="PANTHER" id="PTHR21310:SF15">
    <property type="entry name" value="AMINOGLYCOSIDE PHOSPHOTRANSFERASE DOMAIN-CONTAINING PROTEIN"/>
    <property type="match status" value="1"/>
</dbReference>
<dbReference type="PANTHER" id="PTHR21310">
    <property type="entry name" value="AMINOGLYCOSIDE PHOSPHOTRANSFERASE-RELATED-RELATED"/>
    <property type="match status" value="1"/>
</dbReference>
<dbReference type="Gene3D" id="3.90.1200.10">
    <property type="match status" value="1"/>
</dbReference>
<evidence type="ECO:0000313" key="3">
    <source>
        <dbReference type="EMBL" id="CAF3639395.1"/>
    </source>
</evidence>
<dbReference type="AlphaFoldDB" id="A0A814P5T9"/>
<dbReference type="InterPro" id="IPR011009">
    <property type="entry name" value="Kinase-like_dom_sf"/>
</dbReference>
<evidence type="ECO:0000313" key="4">
    <source>
        <dbReference type="Proteomes" id="UP000663889"/>
    </source>
</evidence>
<accession>A0A814P5T9</accession>
<comment type="caution">
    <text evidence="2">The sequence shown here is derived from an EMBL/GenBank/DDBJ whole genome shotgun (WGS) entry which is preliminary data.</text>
</comment>
<dbReference type="InterPro" id="IPR051678">
    <property type="entry name" value="AGP_Transferase"/>
</dbReference>
<dbReference type="Proteomes" id="UP000663874">
    <property type="component" value="Unassembled WGS sequence"/>
</dbReference>
<feature type="domain" description="Aminoglycoside phosphotransferase" evidence="1">
    <location>
        <begin position="25"/>
        <end position="260"/>
    </location>
</feature>
<gene>
    <name evidence="3" type="ORF">FNK824_LOCUS5360</name>
    <name evidence="2" type="ORF">SEV965_LOCUS15834</name>
</gene>
<organism evidence="2 4">
    <name type="scientific">Rotaria sordida</name>
    <dbReference type="NCBI Taxonomy" id="392033"/>
    <lineage>
        <taxon>Eukaryota</taxon>
        <taxon>Metazoa</taxon>
        <taxon>Spiralia</taxon>
        <taxon>Gnathifera</taxon>
        <taxon>Rotifera</taxon>
        <taxon>Eurotatoria</taxon>
        <taxon>Bdelloidea</taxon>
        <taxon>Philodinida</taxon>
        <taxon>Philodinidae</taxon>
        <taxon>Rotaria</taxon>
    </lineage>
</organism>
<evidence type="ECO:0000313" key="2">
    <source>
        <dbReference type="EMBL" id="CAF1100303.1"/>
    </source>
</evidence>
<dbReference type="EMBL" id="CAJOBE010000424">
    <property type="protein sequence ID" value="CAF3639395.1"/>
    <property type="molecule type" value="Genomic_DNA"/>
</dbReference>
<dbReference type="InterPro" id="IPR002575">
    <property type="entry name" value="Aminoglycoside_PTrfase"/>
</dbReference>